<name>A0AAV4D3Y9_9GAST</name>
<organism evidence="2 3">
    <name type="scientific">Plakobranchus ocellatus</name>
    <dbReference type="NCBI Taxonomy" id="259542"/>
    <lineage>
        <taxon>Eukaryota</taxon>
        <taxon>Metazoa</taxon>
        <taxon>Spiralia</taxon>
        <taxon>Lophotrochozoa</taxon>
        <taxon>Mollusca</taxon>
        <taxon>Gastropoda</taxon>
        <taxon>Heterobranchia</taxon>
        <taxon>Euthyneura</taxon>
        <taxon>Panpulmonata</taxon>
        <taxon>Sacoglossa</taxon>
        <taxon>Placobranchoidea</taxon>
        <taxon>Plakobranchidae</taxon>
        <taxon>Plakobranchus</taxon>
    </lineage>
</organism>
<evidence type="ECO:0000256" key="1">
    <source>
        <dbReference type="SAM" id="MobiDB-lite"/>
    </source>
</evidence>
<sequence length="141" mass="16392">MKVIPRGTEEGTSRLDLGGGCFMPPSKLHGWHYDPVLQRKRDSHNASSVRFSDDLEQNGFRPNKFQSLSIRKRQVKRRCMFQSCQSRYTKDRSRAYRESQNDGMNHPSKTPRVNLEHQSTFHNVMPPMYAYIKALMVTSSI</sequence>
<proteinExistence type="predicted"/>
<evidence type="ECO:0000313" key="2">
    <source>
        <dbReference type="EMBL" id="GFO38864.1"/>
    </source>
</evidence>
<keyword evidence="3" id="KW-1185">Reference proteome</keyword>
<reference evidence="2 3" key="1">
    <citation type="journal article" date="2021" name="Elife">
        <title>Chloroplast acquisition without the gene transfer in kleptoplastic sea slugs, Plakobranchus ocellatus.</title>
        <authorList>
            <person name="Maeda T."/>
            <person name="Takahashi S."/>
            <person name="Yoshida T."/>
            <person name="Shimamura S."/>
            <person name="Takaki Y."/>
            <person name="Nagai Y."/>
            <person name="Toyoda A."/>
            <person name="Suzuki Y."/>
            <person name="Arimoto A."/>
            <person name="Ishii H."/>
            <person name="Satoh N."/>
            <person name="Nishiyama T."/>
            <person name="Hasebe M."/>
            <person name="Maruyama T."/>
            <person name="Minagawa J."/>
            <person name="Obokata J."/>
            <person name="Shigenobu S."/>
        </authorList>
    </citation>
    <scope>NUCLEOTIDE SEQUENCE [LARGE SCALE GENOMIC DNA]</scope>
</reference>
<comment type="caution">
    <text evidence="2">The sequence shown here is derived from an EMBL/GenBank/DDBJ whole genome shotgun (WGS) entry which is preliminary data.</text>
</comment>
<feature type="compositionally biased region" description="Basic and acidic residues" evidence="1">
    <location>
        <begin position="90"/>
        <end position="100"/>
    </location>
</feature>
<accession>A0AAV4D3Y9</accession>
<feature type="region of interest" description="Disordered" evidence="1">
    <location>
        <begin position="90"/>
        <end position="111"/>
    </location>
</feature>
<dbReference type="EMBL" id="BLXT01007365">
    <property type="protein sequence ID" value="GFO38864.1"/>
    <property type="molecule type" value="Genomic_DNA"/>
</dbReference>
<protein>
    <recommendedName>
        <fullName evidence="4">Domain of unknown function with conserved HDNR motif domain-containing protein</fullName>
    </recommendedName>
</protein>
<gene>
    <name evidence="2" type="ORF">PoB_006536900</name>
</gene>
<evidence type="ECO:0008006" key="4">
    <source>
        <dbReference type="Google" id="ProtNLM"/>
    </source>
</evidence>
<evidence type="ECO:0000313" key="3">
    <source>
        <dbReference type="Proteomes" id="UP000735302"/>
    </source>
</evidence>
<dbReference type="Proteomes" id="UP000735302">
    <property type="component" value="Unassembled WGS sequence"/>
</dbReference>
<dbReference type="AlphaFoldDB" id="A0AAV4D3Y9"/>